<dbReference type="AlphaFoldDB" id="A0AAJ3V8F0"/>
<gene>
    <name evidence="2" type="ORF">CTI16_12105</name>
</gene>
<accession>A0AAJ3V8F0</accession>
<protein>
    <submittedName>
        <fullName evidence="2">Uncharacterized protein</fullName>
    </submittedName>
</protein>
<feature type="compositionally biased region" description="Polar residues" evidence="1">
    <location>
        <begin position="39"/>
        <end position="51"/>
    </location>
</feature>
<sequence length="86" mass="9425">MSKITDEYKKQIELIDKINIQTAKSAAEAASRPKVASGQEITDSTYRNSRYGSVGSDGKWRFSAKGADIYNSGKSDGNKYVEGLEN</sequence>
<proteinExistence type="predicted"/>
<organism evidence="2 3">
    <name type="scientific">Prevotella intermedia</name>
    <dbReference type="NCBI Taxonomy" id="28131"/>
    <lineage>
        <taxon>Bacteria</taxon>
        <taxon>Pseudomonadati</taxon>
        <taxon>Bacteroidota</taxon>
        <taxon>Bacteroidia</taxon>
        <taxon>Bacteroidales</taxon>
        <taxon>Prevotellaceae</taxon>
        <taxon>Prevotella</taxon>
    </lineage>
</organism>
<dbReference type="RefSeq" id="WP_099893265.1">
    <property type="nucleotide sequence ID" value="NZ_PEKM01000003.1"/>
</dbReference>
<name>A0AAJ3V8F0_PREIN</name>
<dbReference type="Proteomes" id="UP000229111">
    <property type="component" value="Unassembled WGS sequence"/>
</dbReference>
<feature type="region of interest" description="Disordered" evidence="1">
    <location>
        <begin position="26"/>
        <end position="58"/>
    </location>
</feature>
<evidence type="ECO:0000313" key="2">
    <source>
        <dbReference type="EMBL" id="PIK16933.1"/>
    </source>
</evidence>
<evidence type="ECO:0000313" key="3">
    <source>
        <dbReference type="Proteomes" id="UP000229111"/>
    </source>
</evidence>
<comment type="caution">
    <text evidence="2">The sequence shown here is derived from an EMBL/GenBank/DDBJ whole genome shotgun (WGS) entry which is preliminary data.</text>
</comment>
<reference evidence="2 3" key="1">
    <citation type="submission" date="2017-11" db="EMBL/GenBank/DDBJ databases">
        <title>Genome sequencing of Prevotella intermedia KCOM 1101.</title>
        <authorList>
            <person name="Kook J.-K."/>
            <person name="Park S.-N."/>
            <person name="Lim Y.K."/>
        </authorList>
    </citation>
    <scope>NUCLEOTIDE SEQUENCE [LARGE SCALE GENOMIC DNA]</scope>
    <source>
        <strain evidence="2 3">KCOM 1101</strain>
    </source>
</reference>
<feature type="region of interest" description="Disordered" evidence="1">
    <location>
        <begin position="67"/>
        <end position="86"/>
    </location>
</feature>
<evidence type="ECO:0000256" key="1">
    <source>
        <dbReference type="SAM" id="MobiDB-lite"/>
    </source>
</evidence>
<dbReference type="EMBL" id="PEKM01000003">
    <property type="protein sequence ID" value="PIK16933.1"/>
    <property type="molecule type" value="Genomic_DNA"/>
</dbReference>